<dbReference type="InterPro" id="IPR027417">
    <property type="entry name" value="P-loop_NTPase"/>
</dbReference>
<gene>
    <name evidence="7" type="ORF">F6J85_11300</name>
</gene>
<dbReference type="GO" id="GO:0005524">
    <property type="term" value="F:ATP binding"/>
    <property type="evidence" value="ECO:0007669"/>
    <property type="project" value="UniProtKB-UniRule"/>
</dbReference>
<name>A0A5J6L4Z6_9MICO</name>
<proteinExistence type="predicted"/>
<dbReference type="Pfam" id="PF00580">
    <property type="entry name" value="UvrD-helicase"/>
    <property type="match status" value="1"/>
</dbReference>
<dbReference type="RefSeq" id="WP_150925080.1">
    <property type="nucleotide sequence ID" value="NZ_CP044232.1"/>
</dbReference>
<dbReference type="GO" id="GO:0004386">
    <property type="term" value="F:helicase activity"/>
    <property type="evidence" value="ECO:0007669"/>
    <property type="project" value="UniProtKB-UniRule"/>
</dbReference>
<keyword evidence="4 5" id="KW-0067">ATP-binding</keyword>
<dbReference type="GO" id="GO:0016787">
    <property type="term" value="F:hydrolase activity"/>
    <property type="evidence" value="ECO:0007669"/>
    <property type="project" value="UniProtKB-UniRule"/>
</dbReference>
<protein>
    <submittedName>
        <fullName evidence="7">DEAD/DEAH box helicase</fullName>
    </submittedName>
</protein>
<dbReference type="PROSITE" id="PS51198">
    <property type="entry name" value="UVRD_HELICASE_ATP_BIND"/>
    <property type="match status" value="1"/>
</dbReference>
<keyword evidence="3 5" id="KW-0347">Helicase</keyword>
<accession>A0A5J6L4Z6</accession>
<dbReference type="EMBL" id="CP044232">
    <property type="protein sequence ID" value="QEW03624.1"/>
    <property type="molecule type" value="Genomic_DNA"/>
</dbReference>
<evidence type="ECO:0000256" key="5">
    <source>
        <dbReference type="PROSITE-ProRule" id="PRU00560"/>
    </source>
</evidence>
<evidence type="ECO:0000259" key="6">
    <source>
        <dbReference type="PROSITE" id="PS51198"/>
    </source>
</evidence>
<dbReference type="Gene3D" id="3.40.50.300">
    <property type="entry name" value="P-loop containing nucleotide triphosphate hydrolases"/>
    <property type="match status" value="2"/>
</dbReference>
<dbReference type="AlphaFoldDB" id="A0A5J6L4Z6"/>
<evidence type="ECO:0000256" key="2">
    <source>
        <dbReference type="ARBA" id="ARBA00022801"/>
    </source>
</evidence>
<evidence type="ECO:0000313" key="7">
    <source>
        <dbReference type="EMBL" id="QEW03624.1"/>
    </source>
</evidence>
<dbReference type="Proteomes" id="UP000325516">
    <property type="component" value="Chromosome"/>
</dbReference>
<evidence type="ECO:0000256" key="3">
    <source>
        <dbReference type="ARBA" id="ARBA00022806"/>
    </source>
</evidence>
<sequence>MKYLVASTAALRELASGIALEAVGDSATLHLIEREDALYVVAAGDREDSQRVVICRQDFRGESLVPSHLKGRRGEVLGRIASFAERARTLPLALPRGWHPFKLNNLASFFASGNPDEGSTRWIAEVTQSANNAVIFWRATTAANKTELEEFAAEAQVLPSTVLAGWGTAFTEAMTYFDHLARDSSGQVDMFLPAIETSGPQDQTLDGWLGAATTEQRAFIEASTEQAIRLRGPAGSGKTLAITLKAVREAVLGREKGDEPRILIVTHSWALATQIANNIDKLGLGTLPEIDVFPLLALAQSLAPQTTHAGSDLVVIGDDSFSGKRAQLDQVIEVVREFVASDWITYRSTTSEGLRARLDTNDPSAQLALCWDLLVEFGSVIGAAGIFPGAGSEARYMHTARSSWMMPVSEPGDLRVIFKLYERYMENLDQRSLVTSDQVLADFLGYLTGHAWNRGRRSVGYDLVFVDEFHLFSPLERQVLHFLTRDVERYPRIFMALDPRQSPSEAFIGGAADETQSQATSNAMDDGFGDVTNLELTSVHRFTPQILDLIKHVHLEFPTLELGEDWDIDFSRVESVKSSGSIPKLVVSGTRDSETNDLVNAVHDLYPRGRVAIAVVDTRHWPRYSDLAATMGRSGKFHVSGITSRSEIEGVGYRKKGLVVGSAEYLAGLQFDSVLVAGLSDMATNSMPAHEKRRLLSLLYLAISRAESEVRIFTNEDDGGVADVLARAVSVGVVERVQGTLL</sequence>
<organism evidence="7 8">
    <name type="scientific">Microbacterium lushaniae</name>
    <dbReference type="NCBI Taxonomy" id="2614639"/>
    <lineage>
        <taxon>Bacteria</taxon>
        <taxon>Bacillati</taxon>
        <taxon>Actinomycetota</taxon>
        <taxon>Actinomycetes</taxon>
        <taxon>Micrococcales</taxon>
        <taxon>Microbacteriaceae</taxon>
        <taxon>Microbacterium</taxon>
    </lineage>
</organism>
<evidence type="ECO:0000256" key="4">
    <source>
        <dbReference type="ARBA" id="ARBA00022840"/>
    </source>
</evidence>
<dbReference type="KEGG" id="mlz:F6J85_11300"/>
<keyword evidence="2 5" id="KW-0378">Hydrolase</keyword>
<keyword evidence="8" id="KW-1185">Reference proteome</keyword>
<keyword evidence="1 5" id="KW-0547">Nucleotide-binding</keyword>
<feature type="domain" description="UvrD-like helicase ATP-binding" evidence="6">
    <location>
        <begin position="211"/>
        <end position="543"/>
    </location>
</feature>
<feature type="binding site" evidence="5">
    <location>
        <begin position="232"/>
        <end position="239"/>
    </location>
    <ligand>
        <name>ATP</name>
        <dbReference type="ChEBI" id="CHEBI:30616"/>
    </ligand>
</feature>
<evidence type="ECO:0000313" key="8">
    <source>
        <dbReference type="Proteomes" id="UP000325516"/>
    </source>
</evidence>
<dbReference type="InterPro" id="IPR014016">
    <property type="entry name" value="UvrD-like_ATP-bd"/>
</dbReference>
<reference evidence="8" key="1">
    <citation type="submission" date="2019-09" db="EMBL/GenBank/DDBJ databases">
        <title>Mumia zhuanghuii sp. nov. isolated from the intestinal contents of plateau pika (Ochotona curzoniae) in the Qinghai-Tibet plateau of China.</title>
        <authorList>
            <person name="Tian Z."/>
        </authorList>
    </citation>
    <scope>NUCLEOTIDE SEQUENCE [LARGE SCALE GENOMIC DNA]</scope>
    <source>
        <strain evidence="8">L-031</strain>
    </source>
</reference>
<dbReference type="SUPFAM" id="SSF52540">
    <property type="entry name" value="P-loop containing nucleoside triphosphate hydrolases"/>
    <property type="match status" value="1"/>
</dbReference>
<evidence type="ECO:0000256" key="1">
    <source>
        <dbReference type="ARBA" id="ARBA00022741"/>
    </source>
</evidence>